<dbReference type="EMBL" id="DQWE01000363">
    <property type="protein sequence ID" value="HDI83652.1"/>
    <property type="molecule type" value="Genomic_DNA"/>
</dbReference>
<dbReference type="GO" id="GO:0030170">
    <property type="term" value="F:pyridoxal phosphate binding"/>
    <property type="evidence" value="ECO:0007669"/>
    <property type="project" value="InterPro"/>
</dbReference>
<dbReference type="Gene3D" id="3.40.640.10">
    <property type="entry name" value="Type I PLP-dependent aspartate aminotransferase-like (Major domain)"/>
    <property type="match status" value="1"/>
</dbReference>
<comment type="similarity">
    <text evidence="2">Belongs to the class-I pyridoxal-phosphate-dependent aminotransferase family.</text>
</comment>
<dbReference type="InterPro" id="IPR050596">
    <property type="entry name" value="AspAT/PAT-like"/>
</dbReference>
<name>A0A7C0VBJ4_UNCW3</name>
<reference evidence="7" key="1">
    <citation type="journal article" date="2020" name="mSystems">
        <title>Genome- and Community-Level Interaction Insights into Carbon Utilization and Element Cycling Functions of Hydrothermarchaeota in Hydrothermal Sediment.</title>
        <authorList>
            <person name="Zhou Z."/>
            <person name="Liu Y."/>
            <person name="Xu W."/>
            <person name="Pan J."/>
            <person name="Luo Z.H."/>
            <person name="Li M."/>
        </authorList>
    </citation>
    <scope>NUCLEOTIDE SEQUENCE [LARGE SCALE GENOMIC DNA]</scope>
    <source>
        <strain evidence="7">HyVt-102</strain>
    </source>
</reference>
<dbReference type="AlphaFoldDB" id="A0A7C0VBJ4"/>
<comment type="cofactor">
    <cofactor evidence="1">
        <name>pyridoxal 5'-phosphate</name>
        <dbReference type="ChEBI" id="CHEBI:597326"/>
    </cofactor>
</comment>
<dbReference type="PANTHER" id="PTHR46383:SF1">
    <property type="entry name" value="ASPARTATE AMINOTRANSFERASE"/>
    <property type="match status" value="1"/>
</dbReference>
<dbReference type="PANTHER" id="PTHR46383">
    <property type="entry name" value="ASPARTATE AMINOTRANSFERASE"/>
    <property type="match status" value="1"/>
</dbReference>
<dbReference type="CDD" id="cd00609">
    <property type="entry name" value="AAT_like"/>
    <property type="match status" value="1"/>
</dbReference>
<organism evidence="7">
    <name type="scientific">candidate division WOR-3 bacterium</name>
    <dbReference type="NCBI Taxonomy" id="2052148"/>
    <lineage>
        <taxon>Bacteria</taxon>
        <taxon>Bacteria division WOR-3</taxon>
    </lineage>
</organism>
<evidence type="ECO:0000313" key="7">
    <source>
        <dbReference type="EMBL" id="HDI83652.1"/>
    </source>
</evidence>
<dbReference type="SUPFAM" id="SSF53383">
    <property type="entry name" value="PLP-dependent transferases"/>
    <property type="match status" value="1"/>
</dbReference>
<feature type="non-terminal residue" evidence="7">
    <location>
        <position position="1"/>
    </location>
</feature>
<dbReference type="Pfam" id="PF00155">
    <property type="entry name" value="Aminotran_1_2"/>
    <property type="match status" value="1"/>
</dbReference>
<evidence type="ECO:0000259" key="6">
    <source>
        <dbReference type="Pfam" id="PF00155"/>
    </source>
</evidence>
<dbReference type="InterPro" id="IPR004839">
    <property type="entry name" value="Aminotransferase_I/II_large"/>
</dbReference>
<keyword evidence="5" id="KW-0663">Pyridoxal phosphate</keyword>
<dbReference type="InterPro" id="IPR015422">
    <property type="entry name" value="PyrdxlP-dep_Trfase_small"/>
</dbReference>
<accession>A0A7C0VBJ4</accession>
<evidence type="ECO:0000256" key="4">
    <source>
        <dbReference type="ARBA" id="ARBA00022679"/>
    </source>
</evidence>
<evidence type="ECO:0000256" key="3">
    <source>
        <dbReference type="ARBA" id="ARBA00022576"/>
    </source>
</evidence>
<evidence type="ECO:0000256" key="2">
    <source>
        <dbReference type="ARBA" id="ARBA00007441"/>
    </source>
</evidence>
<feature type="domain" description="Aminotransferase class I/classII large" evidence="6">
    <location>
        <begin position="20"/>
        <end position="139"/>
    </location>
</feature>
<protein>
    <submittedName>
        <fullName evidence="7">Aminotransferase class I/II-fold pyridoxal phosphate-dependent enzyme</fullName>
    </submittedName>
</protein>
<evidence type="ECO:0000256" key="5">
    <source>
        <dbReference type="ARBA" id="ARBA00022898"/>
    </source>
</evidence>
<proteinExistence type="inferred from homology"/>
<sequence length="322" mass="36613">GDLIEKYRRIFKVPDELVIIPFPDTFSAISSLFFLFMDLNDEVVVPEPFPPYILPIVDFAGVKITPIETFHSNGFRLPLRDVLEPLINPRVKLLFYSNPAISTGTLYTPEEIERVLFVSQNYNILMVADESFAFASGEEIQTLLEVARRYTNSISLNRILLPFTGVPTCFLTCGGELGKLLKKFQETIFPVSSGLVRLTYTALDRFSELLPSMSGFLGERKDILYEVVSGFEDFFIIKPDSPPAGVIKLPIKDSTKFVEYLLKEFRMDNRTVFVLPLVKLFHDSKKGKDLVMVDYSNLDVETLKTGLNILYAGVNQYKKEEE</sequence>
<dbReference type="Proteomes" id="UP000885847">
    <property type="component" value="Unassembled WGS sequence"/>
</dbReference>
<dbReference type="InterPro" id="IPR015424">
    <property type="entry name" value="PyrdxlP-dep_Trfase"/>
</dbReference>
<keyword evidence="3 7" id="KW-0032">Aminotransferase</keyword>
<comment type="caution">
    <text evidence="7">The sequence shown here is derived from an EMBL/GenBank/DDBJ whole genome shotgun (WGS) entry which is preliminary data.</text>
</comment>
<dbReference type="Gene3D" id="3.90.1150.10">
    <property type="entry name" value="Aspartate Aminotransferase, domain 1"/>
    <property type="match status" value="1"/>
</dbReference>
<keyword evidence="4" id="KW-0808">Transferase</keyword>
<dbReference type="GO" id="GO:0008483">
    <property type="term" value="F:transaminase activity"/>
    <property type="evidence" value="ECO:0007669"/>
    <property type="project" value="UniProtKB-KW"/>
</dbReference>
<dbReference type="InterPro" id="IPR015421">
    <property type="entry name" value="PyrdxlP-dep_Trfase_major"/>
</dbReference>
<gene>
    <name evidence="7" type="ORF">ENF18_07675</name>
</gene>
<dbReference type="GO" id="GO:0006520">
    <property type="term" value="P:amino acid metabolic process"/>
    <property type="evidence" value="ECO:0007669"/>
    <property type="project" value="InterPro"/>
</dbReference>
<evidence type="ECO:0000256" key="1">
    <source>
        <dbReference type="ARBA" id="ARBA00001933"/>
    </source>
</evidence>